<feature type="non-terminal residue" evidence="1">
    <location>
        <position position="126"/>
    </location>
</feature>
<dbReference type="AlphaFoldDB" id="A0A8X8BH81"/>
<sequence length="126" mass="14977">MNEENVSEKRLDDVEIVNQEVQRISKEEVRTAMKRMKNGKAIGPDDIPMEAWRCLGEMAMEFLTRLFNGILESERMPEEWRRSVLVPIFKNKRDVQDCNNYRGIKLMSKSMKLWERVVEARLRSED</sequence>
<evidence type="ECO:0000313" key="2">
    <source>
        <dbReference type="Proteomes" id="UP000886611"/>
    </source>
</evidence>
<protein>
    <submittedName>
        <fullName evidence="1">RTJK polymerase</fullName>
    </submittedName>
</protein>
<accession>A0A8X8BH81</accession>
<evidence type="ECO:0000313" key="1">
    <source>
        <dbReference type="EMBL" id="KAG2455321.1"/>
    </source>
</evidence>
<dbReference type="Proteomes" id="UP000886611">
    <property type="component" value="Unassembled WGS sequence"/>
</dbReference>
<keyword evidence="2" id="KW-1185">Reference proteome</keyword>
<name>A0A8X8BH81_POLSE</name>
<feature type="non-terminal residue" evidence="1">
    <location>
        <position position="1"/>
    </location>
</feature>
<dbReference type="EMBL" id="JAATIS010009265">
    <property type="protein sequence ID" value="KAG2455321.1"/>
    <property type="molecule type" value="Genomic_DNA"/>
</dbReference>
<reference evidence="1 2" key="1">
    <citation type="journal article" date="2021" name="Cell">
        <title>Tracing the genetic footprints of vertebrate landing in non-teleost ray-finned fishes.</title>
        <authorList>
            <person name="Bi X."/>
            <person name="Wang K."/>
            <person name="Yang L."/>
            <person name="Pan H."/>
            <person name="Jiang H."/>
            <person name="Wei Q."/>
            <person name="Fang M."/>
            <person name="Yu H."/>
            <person name="Zhu C."/>
            <person name="Cai Y."/>
            <person name="He Y."/>
            <person name="Gan X."/>
            <person name="Zeng H."/>
            <person name="Yu D."/>
            <person name="Zhu Y."/>
            <person name="Jiang H."/>
            <person name="Qiu Q."/>
            <person name="Yang H."/>
            <person name="Zhang Y.E."/>
            <person name="Wang W."/>
            <person name="Zhu M."/>
            <person name="He S."/>
            <person name="Zhang G."/>
        </authorList>
    </citation>
    <scope>NUCLEOTIDE SEQUENCE [LARGE SCALE GENOMIC DNA]</scope>
    <source>
        <strain evidence="1">Bchr_013</strain>
    </source>
</reference>
<proteinExistence type="predicted"/>
<gene>
    <name evidence="1" type="primary">Pol_4</name>
    <name evidence="1" type="ORF">GTO96_0007508</name>
</gene>
<comment type="caution">
    <text evidence="1">The sequence shown here is derived from an EMBL/GenBank/DDBJ whole genome shotgun (WGS) entry which is preliminary data.</text>
</comment>
<organism evidence="1 2">
    <name type="scientific">Polypterus senegalus</name>
    <name type="common">Senegal bichir</name>
    <dbReference type="NCBI Taxonomy" id="55291"/>
    <lineage>
        <taxon>Eukaryota</taxon>
        <taxon>Metazoa</taxon>
        <taxon>Chordata</taxon>
        <taxon>Craniata</taxon>
        <taxon>Vertebrata</taxon>
        <taxon>Euteleostomi</taxon>
        <taxon>Actinopterygii</taxon>
        <taxon>Polypteriformes</taxon>
        <taxon>Polypteridae</taxon>
        <taxon>Polypterus</taxon>
    </lineage>
</organism>
<dbReference type="PANTHER" id="PTHR19446">
    <property type="entry name" value="REVERSE TRANSCRIPTASES"/>
    <property type="match status" value="1"/>
</dbReference>